<evidence type="ECO:0000256" key="2">
    <source>
        <dbReference type="SAM" id="Coils"/>
    </source>
</evidence>
<evidence type="ECO:0000256" key="3">
    <source>
        <dbReference type="SAM" id="Phobius"/>
    </source>
</evidence>
<keyword evidence="1" id="KW-1188">Viral release from host cell</keyword>
<feature type="coiled-coil region" evidence="2">
    <location>
        <begin position="583"/>
        <end position="617"/>
    </location>
</feature>
<accession>A0A0F9T5A2</accession>
<evidence type="ECO:0000256" key="1">
    <source>
        <dbReference type="ARBA" id="ARBA00022612"/>
    </source>
</evidence>
<keyword evidence="2" id="KW-0175">Coiled coil</keyword>
<sequence>MGIIRGDEIGVKAVQELAAEFVTLNQTLRKTDAELKEIKTTLSSTRLGPGSRSADFAKQNKQLERGNIALKERERQQKALVTTTERLRIAATKEARQLAVIRERLKEVNRENRATARSTLGLSKQLGLVRAGFIRLSQAAGVTLGIFGAFRLIRGSITVIREFGLTMQTVAGIFRISREDLAAVEEEIRRVGASSVRTANETAQLAESLATLGKTREEIIDLLKPVTDLSIGLKVTSAEAGEFLIQQLNAFGRGSAAAAEFADVIATIRTSTTLNFEKMKDAFAFLSPISRLLGEDLAFTGAIVGILADNGLKAANSGRLLSTAQIKLAKSGLTLQDGLDKINIAIDEGRTGVELLAIAGDLFGARAAKVGVILAENTDIIQTNAQAIRDNGGALQDLVDSQLMSLDAELKILKSRWEDFILGTNQATGASRGLSRVVRFLGQNIRTIVKVILIAVTAWGSYRLVLIAISLRTKLLNFGVNGLKVAMAGLTGGIKAAIVSFKTLDKVTKANIIGALVSVVLTAVVAFKAFASGAKEAAEGQRELNKSVEEAIEIDRLVKNIDEANLRQKKDLLAQTLNVIEATQDLIQEEEILTKENKREEEALGNLGKKMQNLSTQQSDALVLNADLVESTKNLNLAFDDGSKKTVNLKNQLALLQKQLETIKKSIEDTPDISISREETKEQRKAREKREKEAFKLRVKLSRDLNAALAEENEKTGVPKIVLDDLEALKKADEKKIQENKDTLDTIVKDTEESIAKISKAQQDAADAEQKRQEQTIENLENTKEGLGGIVDLLDAIKSGSQQAILEGVFKILETAGGAAGIPGFFKGTTDSPEGLAKLAEHGAEIVQTGKGASLIEDKTVAYLPRHSTVYTASQTKEILNQTRGMANFNLSDSTAGIGNAIKNQTNTLKSELSDVKQAINSIPGYHVDWSNLVDGIRETKTMKNKRIITHYSSNVWEQHRK</sequence>
<feature type="domain" description="Phage tail tape measure protein" evidence="4">
    <location>
        <begin position="186"/>
        <end position="346"/>
    </location>
</feature>
<evidence type="ECO:0000313" key="5">
    <source>
        <dbReference type="EMBL" id="KKN76380.1"/>
    </source>
</evidence>
<feature type="transmembrane region" description="Helical" evidence="3">
    <location>
        <begin position="448"/>
        <end position="469"/>
    </location>
</feature>
<protein>
    <recommendedName>
        <fullName evidence="4">Phage tail tape measure protein domain-containing protein</fullName>
    </recommendedName>
</protein>
<evidence type="ECO:0000259" key="4">
    <source>
        <dbReference type="Pfam" id="PF10145"/>
    </source>
</evidence>
<keyword evidence="3" id="KW-0812">Transmembrane</keyword>
<dbReference type="PANTHER" id="PTHR37813">
    <property type="entry name" value="FELS-2 PROPHAGE PROTEIN"/>
    <property type="match status" value="1"/>
</dbReference>
<dbReference type="AlphaFoldDB" id="A0A0F9T5A2"/>
<comment type="caution">
    <text evidence="5">The sequence shown here is derived from an EMBL/GenBank/DDBJ whole genome shotgun (WGS) entry which is preliminary data.</text>
</comment>
<keyword evidence="3" id="KW-0472">Membrane</keyword>
<dbReference type="Pfam" id="PF10145">
    <property type="entry name" value="PhageMin_Tail"/>
    <property type="match status" value="1"/>
</dbReference>
<organism evidence="5">
    <name type="scientific">marine sediment metagenome</name>
    <dbReference type="NCBI Taxonomy" id="412755"/>
    <lineage>
        <taxon>unclassified sequences</taxon>
        <taxon>metagenomes</taxon>
        <taxon>ecological metagenomes</taxon>
    </lineage>
</organism>
<reference evidence="5" key="1">
    <citation type="journal article" date="2015" name="Nature">
        <title>Complex archaea that bridge the gap between prokaryotes and eukaryotes.</title>
        <authorList>
            <person name="Spang A."/>
            <person name="Saw J.H."/>
            <person name="Jorgensen S.L."/>
            <person name="Zaremba-Niedzwiedzka K."/>
            <person name="Martijn J."/>
            <person name="Lind A.E."/>
            <person name="van Eijk R."/>
            <person name="Schleper C."/>
            <person name="Guy L."/>
            <person name="Ettema T.J."/>
        </authorList>
    </citation>
    <scope>NUCLEOTIDE SEQUENCE</scope>
</reference>
<keyword evidence="3" id="KW-1133">Transmembrane helix</keyword>
<proteinExistence type="predicted"/>
<name>A0A0F9T5A2_9ZZZZ</name>
<feature type="coiled-coil region" evidence="2">
    <location>
        <begin position="723"/>
        <end position="783"/>
    </location>
</feature>
<dbReference type="EMBL" id="LAZR01000296">
    <property type="protein sequence ID" value="KKN76380.1"/>
    <property type="molecule type" value="Genomic_DNA"/>
</dbReference>
<dbReference type="PANTHER" id="PTHR37813:SF1">
    <property type="entry name" value="FELS-2 PROPHAGE PROTEIN"/>
    <property type="match status" value="1"/>
</dbReference>
<dbReference type="InterPro" id="IPR010090">
    <property type="entry name" value="Phage_tape_meas"/>
</dbReference>
<feature type="transmembrane region" description="Helical" evidence="3">
    <location>
        <begin position="510"/>
        <end position="531"/>
    </location>
</feature>
<gene>
    <name evidence="5" type="ORF">LCGC14_0370660</name>
</gene>
<dbReference type="NCBIfam" id="TIGR01760">
    <property type="entry name" value="tape_meas_TP901"/>
    <property type="match status" value="1"/>
</dbReference>